<evidence type="ECO:0000256" key="2">
    <source>
        <dbReference type="ARBA" id="ARBA00022737"/>
    </source>
</evidence>
<evidence type="ECO:0000313" key="7">
    <source>
        <dbReference type="Proteomes" id="UP001634007"/>
    </source>
</evidence>
<proteinExistence type="predicted"/>
<evidence type="ECO:0000259" key="5">
    <source>
        <dbReference type="PROSITE" id="PS50081"/>
    </source>
</evidence>
<keyword evidence="7" id="KW-1185">Reference proteome</keyword>
<protein>
    <recommendedName>
        <fullName evidence="5">Phorbol-ester/DAG-type domain-containing protein</fullName>
    </recommendedName>
</protein>
<keyword evidence="3" id="KW-0862">Zinc</keyword>
<keyword evidence="1" id="KW-0479">Metal-binding</keyword>
<reference evidence="6 7" key="1">
    <citation type="submission" date="2024-11" db="EMBL/GenBank/DDBJ databases">
        <title>Chromosome-level genome assembly of Eucalyptus globulus Labill. provides insights into its genome evolution.</title>
        <authorList>
            <person name="Li X."/>
        </authorList>
    </citation>
    <scope>NUCLEOTIDE SEQUENCE [LARGE SCALE GENOMIC DNA]</scope>
    <source>
        <strain evidence="6">CL2024</strain>
        <tissue evidence="6">Fresh tender leaves</tissue>
    </source>
</reference>
<comment type="caution">
    <text evidence="6">The sequence shown here is derived from an EMBL/GenBank/DDBJ whole genome shotgun (WGS) entry which is preliminary data.</text>
</comment>
<evidence type="ECO:0000256" key="3">
    <source>
        <dbReference type="ARBA" id="ARBA00022833"/>
    </source>
</evidence>
<dbReference type="GO" id="GO:0046872">
    <property type="term" value="F:metal ion binding"/>
    <property type="evidence" value="ECO:0007669"/>
    <property type="project" value="UniProtKB-KW"/>
</dbReference>
<dbReference type="SUPFAM" id="SSF57889">
    <property type="entry name" value="Cysteine-rich domain"/>
    <property type="match status" value="1"/>
</dbReference>
<dbReference type="InterPro" id="IPR002219">
    <property type="entry name" value="PKC_DAG/PE"/>
</dbReference>
<dbReference type="PROSITE" id="PS50081">
    <property type="entry name" value="ZF_DAG_PE_2"/>
    <property type="match status" value="1"/>
</dbReference>
<evidence type="ECO:0000256" key="1">
    <source>
        <dbReference type="ARBA" id="ARBA00022723"/>
    </source>
</evidence>
<name>A0ABD3J889_EUCGL</name>
<feature type="domain" description="Phorbol-ester/DAG-type" evidence="5">
    <location>
        <begin position="12"/>
        <end position="66"/>
    </location>
</feature>
<accession>A0ABD3J889</accession>
<keyword evidence="4" id="KW-0472">Membrane</keyword>
<keyword evidence="4" id="KW-1133">Transmembrane helix</keyword>
<dbReference type="EMBL" id="JBJKBG010000009">
    <property type="protein sequence ID" value="KAL3722698.1"/>
    <property type="molecule type" value="Genomic_DNA"/>
</dbReference>
<gene>
    <name evidence="6" type="ORF">ACJRO7_034987</name>
</gene>
<evidence type="ECO:0000313" key="6">
    <source>
        <dbReference type="EMBL" id="KAL3722698.1"/>
    </source>
</evidence>
<keyword evidence="2" id="KW-0677">Repeat</keyword>
<dbReference type="AlphaFoldDB" id="A0ABD3J889"/>
<organism evidence="6 7">
    <name type="scientific">Eucalyptus globulus</name>
    <name type="common">Tasmanian blue gum</name>
    <dbReference type="NCBI Taxonomy" id="34317"/>
    <lineage>
        <taxon>Eukaryota</taxon>
        <taxon>Viridiplantae</taxon>
        <taxon>Streptophyta</taxon>
        <taxon>Embryophyta</taxon>
        <taxon>Tracheophyta</taxon>
        <taxon>Spermatophyta</taxon>
        <taxon>Magnoliopsida</taxon>
        <taxon>eudicotyledons</taxon>
        <taxon>Gunneridae</taxon>
        <taxon>Pentapetalae</taxon>
        <taxon>rosids</taxon>
        <taxon>malvids</taxon>
        <taxon>Myrtales</taxon>
        <taxon>Myrtaceae</taxon>
        <taxon>Myrtoideae</taxon>
        <taxon>Eucalypteae</taxon>
        <taxon>Eucalyptus</taxon>
    </lineage>
</organism>
<dbReference type="InterPro" id="IPR046349">
    <property type="entry name" value="C1-like_sf"/>
</dbReference>
<feature type="transmembrane region" description="Helical" evidence="4">
    <location>
        <begin position="185"/>
        <end position="208"/>
    </location>
</feature>
<dbReference type="Proteomes" id="UP001634007">
    <property type="component" value="Unassembled WGS sequence"/>
</dbReference>
<dbReference type="PANTHER" id="PTHR46477:SF15">
    <property type="entry name" value="CYSTEINE_HISTIDINE-RICH C1 DOMAIN PROTEIN"/>
    <property type="match status" value="1"/>
</dbReference>
<dbReference type="Pfam" id="PF03107">
    <property type="entry name" value="C1_2"/>
    <property type="match status" value="2"/>
</dbReference>
<evidence type="ECO:0000256" key="4">
    <source>
        <dbReference type="SAM" id="Phobius"/>
    </source>
</evidence>
<dbReference type="PANTHER" id="PTHR46477">
    <property type="entry name" value="CYSTEINE/HISTIDINE-RICH C1 DOMAIN FAMILY PROTEIN"/>
    <property type="match status" value="1"/>
</dbReference>
<dbReference type="InterPro" id="IPR004146">
    <property type="entry name" value="DC1"/>
</dbReference>
<keyword evidence="4" id="KW-0812">Transmembrane</keyword>
<sequence length="213" mass="24522">MRYDVIKRSVHHHYLKPKDSKVLFRCDGCNQYGIGSCYRCDTCNFDLHYHCAKKSMTISPPFYHDCSFKFMNVKTEPPEWRPPCKACGKNVKGFFYYCKAKGVNLHPCCAKLPEKLEDRKKKLSLSKEKTKSCHKCKKERSCWSYKSSHGGYTLHVPCAREMLVESWRNGEGKGRVQAPHKRTMLLLALRFMISALVGDPSTVIAAIFHSLMS</sequence>